<reference evidence="3" key="1">
    <citation type="journal article" date="2014" name="Int. J. Syst. Evol. Microbiol.">
        <title>Complete genome sequence of Corynebacterium casei LMG S-19264T (=DSM 44701T), isolated from a smear-ripened cheese.</title>
        <authorList>
            <consortium name="US DOE Joint Genome Institute (JGI-PGF)"/>
            <person name="Walter F."/>
            <person name="Albersmeier A."/>
            <person name="Kalinowski J."/>
            <person name="Ruckert C."/>
        </authorList>
    </citation>
    <scope>NUCLEOTIDE SEQUENCE</scope>
    <source>
        <strain evidence="3">JCM 10088</strain>
    </source>
</reference>
<dbReference type="OrthoDB" id="42533at2157"/>
<evidence type="ECO:0000256" key="1">
    <source>
        <dbReference type="ARBA" id="ARBA00023118"/>
    </source>
</evidence>
<organism evidence="3 4">
    <name type="scientific">Thermocladium modestius</name>
    <dbReference type="NCBI Taxonomy" id="62609"/>
    <lineage>
        <taxon>Archaea</taxon>
        <taxon>Thermoproteota</taxon>
        <taxon>Thermoprotei</taxon>
        <taxon>Thermoproteales</taxon>
        <taxon>Thermoproteaceae</taxon>
        <taxon>Thermocladium</taxon>
    </lineage>
</organism>
<accession>A0A830GWL7</accession>
<dbReference type="EMBL" id="BMNL01000004">
    <property type="protein sequence ID" value="GGP22338.1"/>
    <property type="molecule type" value="Genomic_DNA"/>
</dbReference>
<gene>
    <name evidence="3" type="ORF">GCM10007981_18000</name>
</gene>
<evidence type="ECO:0000313" key="4">
    <source>
        <dbReference type="Proteomes" id="UP000610960"/>
    </source>
</evidence>
<sequence>MKFKVHLKNLSSLTVGNSSRIAYVDIGFNDMGIPGSSIKGAMRTAISWAIKNGLIKGFTSCGEVRPEKIKEAHKNGACDICKLLGYPDHEGVLRVSSINVSKMNILTRVSIEDTTNTSKEHALFKQEVMPPNQDLTFEIELYTNDCKMLELTLFSLYFLRLWRLGRGGMIDLKIDEIKECPSLEVKKYLGDWLWQ</sequence>
<dbReference type="CDD" id="cd09726">
    <property type="entry name" value="RAMP_I_III"/>
    <property type="match status" value="1"/>
</dbReference>
<keyword evidence="1" id="KW-0051">Antiviral defense</keyword>
<dbReference type="AlphaFoldDB" id="A0A830GWL7"/>
<dbReference type="Pfam" id="PF03787">
    <property type="entry name" value="RAMPs"/>
    <property type="match status" value="1"/>
</dbReference>
<reference evidence="3" key="2">
    <citation type="submission" date="2020-09" db="EMBL/GenBank/DDBJ databases">
        <authorList>
            <person name="Sun Q."/>
            <person name="Ohkuma M."/>
        </authorList>
    </citation>
    <scope>NUCLEOTIDE SEQUENCE</scope>
    <source>
        <strain evidence="3">JCM 10088</strain>
    </source>
</reference>
<dbReference type="Proteomes" id="UP000610960">
    <property type="component" value="Unassembled WGS sequence"/>
</dbReference>
<name>A0A830GWL7_9CREN</name>
<proteinExistence type="predicted"/>
<comment type="caution">
    <text evidence="3">The sequence shown here is derived from an EMBL/GenBank/DDBJ whole genome shotgun (WGS) entry which is preliminary data.</text>
</comment>
<evidence type="ECO:0000259" key="2">
    <source>
        <dbReference type="Pfam" id="PF03787"/>
    </source>
</evidence>
<evidence type="ECO:0000313" key="3">
    <source>
        <dbReference type="EMBL" id="GGP22338.1"/>
    </source>
</evidence>
<dbReference type="InterPro" id="IPR005537">
    <property type="entry name" value="RAMP_III_fam"/>
</dbReference>
<protein>
    <recommendedName>
        <fullName evidence="2">CRISPR type III-associated protein domain-containing protein</fullName>
    </recommendedName>
</protein>
<feature type="domain" description="CRISPR type III-associated protein" evidence="2">
    <location>
        <begin position="24"/>
        <end position="167"/>
    </location>
</feature>
<dbReference type="RefSeq" id="WP_075059257.1">
    <property type="nucleotide sequence ID" value="NZ_BMNL01000004.1"/>
</dbReference>
<dbReference type="GO" id="GO:0051607">
    <property type="term" value="P:defense response to virus"/>
    <property type="evidence" value="ECO:0007669"/>
    <property type="project" value="UniProtKB-KW"/>
</dbReference>
<keyword evidence="4" id="KW-1185">Reference proteome</keyword>